<accession>A0ABY7Q8R8</accession>
<dbReference type="InterPro" id="IPR050744">
    <property type="entry name" value="AI-2_Isomerase_LsrG"/>
</dbReference>
<evidence type="ECO:0000313" key="2">
    <source>
        <dbReference type="EMBL" id="WBP89075.1"/>
    </source>
</evidence>
<sequence length="101" mass="10480">MPIVIATIKTKPGRREEVLAAFEKHSPEVHAEPGCELYAVHAGPDRVTVVEKWTDQASLDAHSAGASLAAIAAAIGDTLAEPLDVAVMQPFPAGDAAKGLI</sequence>
<dbReference type="InterPro" id="IPR011008">
    <property type="entry name" value="Dimeric_a/b-barrel"/>
</dbReference>
<name>A0ABY7Q8R8_9ACTN</name>
<keyword evidence="3" id="KW-1185">Reference proteome</keyword>
<gene>
    <name evidence="2" type="ORF">O1G21_26705</name>
</gene>
<evidence type="ECO:0000259" key="1">
    <source>
        <dbReference type="PROSITE" id="PS51725"/>
    </source>
</evidence>
<dbReference type="PROSITE" id="PS51725">
    <property type="entry name" value="ABM"/>
    <property type="match status" value="1"/>
</dbReference>
<proteinExistence type="predicted"/>
<dbReference type="InterPro" id="IPR007138">
    <property type="entry name" value="ABM_dom"/>
</dbReference>
<dbReference type="EMBL" id="CP115450">
    <property type="protein sequence ID" value="WBP89075.1"/>
    <property type="molecule type" value="Genomic_DNA"/>
</dbReference>
<reference evidence="3" key="1">
    <citation type="submission" date="2022-12" db="EMBL/GenBank/DDBJ databases">
        <authorList>
            <person name="Mo P."/>
        </authorList>
    </citation>
    <scope>NUCLEOTIDE SEQUENCE [LARGE SCALE GENOMIC DNA]</scope>
    <source>
        <strain evidence="3">HUAS 3-15</strain>
    </source>
</reference>
<dbReference type="Pfam" id="PF03992">
    <property type="entry name" value="ABM"/>
    <property type="match status" value="1"/>
</dbReference>
<organism evidence="2 3">
    <name type="scientific">Kitasatospora cathayae</name>
    <dbReference type="NCBI Taxonomy" id="3004092"/>
    <lineage>
        <taxon>Bacteria</taxon>
        <taxon>Bacillati</taxon>
        <taxon>Actinomycetota</taxon>
        <taxon>Actinomycetes</taxon>
        <taxon>Kitasatosporales</taxon>
        <taxon>Streptomycetaceae</taxon>
        <taxon>Kitasatospora</taxon>
    </lineage>
</organism>
<dbReference type="SUPFAM" id="SSF54909">
    <property type="entry name" value="Dimeric alpha+beta barrel"/>
    <property type="match status" value="1"/>
</dbReference>
<dbReference type="RefSeq" id="WP_270147192.1">
    <property type="nucleotide sequence ID" value="NZ_CP115450.1"/>
</dbReference>
<protein>
    <submittedName>
        <fullName evidence="2">Antibiotic biosynthesis monooxygenase</fullName>
    </submittedName>
</protein>
<dbReference type="GO" id="GO:0004497">
    <property type="term" value="F:monooxygenase activity"/>
    <property type="evidence" value="ECO:0007669"/>
    <property type="project" value="UniProtKB-KW"/>
</dbReference>
<feature type="domain" description="ABM" evidence="1">
    <location>
        <begin position="2"/>
        <end position="88"/>
    </location>
</feature>
<evidence type="ECO:0000313" key="3">
    <source>
        <dbReference type="Proteomes" id="UP001212821"/>
    </source>
</evidence>
<keyword evidence="2" id="KW-0503">Monooxygenase</keyword>
<dbReference type="Proteomes" id="UP001212821">
    <property type="component" value="Chromosome"/>
</dbReference>
<dbReference type="PANTHER" id="PTHR33336:SF3">
    <property type="entry name" value="ABM DOMAIN-CONTAINING PROTEIN"/>
    <property type="match status" value="1"/>
</dbReference>
<keyword evidence="2" id="KW-0560">Oxidoreductase</keyword>
<dbReference type="PANTHER" id="PTHR33336">
    <property type="entry name" value="QUINOL MONOOXYGENASE YGIN-RELATED"/>
    <property type="match status" value="1"/>
</dbReference>
<dbReference type="Gene3D" id="3.30.70.100">
    <property type="match status" value="1"/>
</dbReference>